<dbReference type="EMBL" id="CADCTB010000025">
    <property type="protein sequence ID" value="CAA9215797.1"/>
    <property type="molecule type" value="Genomic_DNA"/>
</dbReference>
<protein>
    <submittedName>
        <fullName evidence="2">Uncharacterized protein</fullName>
    </submittedName>
</protein>
<feature type="chain" id="PRO_5026723091" evidence="1">
    <location>
        <begin position="25"/>
        <end position="154"/>
    </location>
</feature>
<accession>A0A6J4H7X2</accession>
<sequence length="154" mass="16549">MKRFGVGLVLVLGLLVGAAAPATAQTSSFDPSRYFGPIAGGPAVFPVDDGDNPVQSCLENNNTVLEANPFGPPEPVELSFEACVSSLFLGRLSWLAYYQNCAELEGFFAMENASGQPYPYSFYGNPGYTANNRFDCIYFVWSFHTGQLPPGPAS</sequence>
<evidence type="ECO:0000313" key="2">
    <source>
        <dbReference type="EMBL" id="CAA9215797.1"/>
    </source>
</evidence>
<reference evidence="2" key="1">
    <citation type="submission" date="2020-02" db="EMBL/GenBank/DDBJ databases">
        <authorList>
            <person name="Meier V. D."/>
        </authorList>
    </citation>
    <scope>NUCLEOTIDE SEQUENCE</scope>
    <source>
        <strain evidence="2">AVDCRST_MAG10</strain>
    </source>
</reference>
<keyword evidence="1" id="KW-0732">Signal</keyword>
<name>A0A6J4H7X2_9ACTN</name>
<dbReference type="AlphaFoldDB" id="A0A6J4H7X2"/>
<evidence type="ECO:0000256" key="1">
    <source>
        <dbReference type="SAM" id="SignalP"/>
    </source>
</evidence>
<feature type="signal peptide" evidence="1">
    <location>
        <begin position="1"/>
        <end position="24"/>
    </location>
</feature>
<proteinExistence type="predicted"/>
<gene>
    <name evidence="2" type="ORF">AVDCRST_MAG10-390</name>
</gene>
<organism evidence="2">
    <name type="scientific">uncultured Acidimicrobiales bacterium</name>
    <dbReference type="NCBI Taxonomy" id="310071"/>
    <lineage>
        <taxon>Bacteria</taxon>
        <taxon>Bacillati</taxon>
        <taxon>Actinomycetota</taxon>
        <taxon>Acidimicrobiia</taxon>
        <taxon>Acidimicrobiales</taxon>
        <taxon>environmental samples</taxon>
    </lineage>
</organism>